<sequence>MKKCPQHSFAFVEPRKDARFQYPHILRDTLSRRSHMLLYTFTNLPSVRTINMI</sequence>
<organism evidence="1">
    <name type="scientific">Utricularia reniformis</name>
    <dbReference type="NCBI Taxonomy" id="192314"/>
    <lineage>
        <taxon>Eukaryota</taxon>
        <taxon>Viridiplantae</taxon>
        <taxon>Streptophyta</taxon>
        <taxon>Embryophyta</taxon>
        <taxon>Tracheophyta</taxon>
        <taxon>Spermatophyta</taxon>
        <taxon>Magnoliopsida</taxon>
        <taxon>eudicotyledons</taxon>
        <taxon>Gunneridae</taxon>
        <taxon>Pentapetalae</taxon>
        <taxon>asterids</taxon>
        <taxon>lamiids</taxon>
        <taxon>Lamiales</taxon>
        <taxon>Lentibulariaceae</taxon>
        <taxon>Utricularia</taxon>
    </lineage>
</organism>
<evidence type="ECO:0000313" key="1">
    <source>
        <dbReference type="EMBL" id="ART31875.1"/>
    </source>
</evidence>
<geneLocation type="mitochondrion" evidence="1"/>
<name>A0A1Y0B366_9LAMI</name>
<keyword evidence="1" id="KW-0496">Mitochondrion</keyword>
<protein>
    <submittedName>
        <fullName evidence="1">Uncharacterized protein</fullName>
    </submittedName>
</protein>
<reference evidence="1" key="1">
    <citation type="submission" date="2017-03" db="EMBL/GenBank/DDBJ databases">
        <title>The mitochondrial genome of the carnivorous plant Utricularia reniformis (Lentibulariaceae): structure, comparative analysis and evolutionary landmarks.</title>
        <authorList>
            <person name="Silva S.R."/>
            <person name="Alvarenga D.O."/>
            <person name="Michael T.P."/>
            <person name="Miranda V.F.O."/>
            <person name="Varani A.M."/>
        </authorList>
    </citation>
    <scope>NUCLEOTIDE SEQUENCE</scope>
</reference>
<dbReference type="EMBL" id="KY774314">
    <property type="protein sequence ID" value="ART31875.1"/>
    <property type="molecule type" value="Genomic_DNA"/>
</dbReference>
<gene>
    <name evidence="1" type="ORF">AEK19_MT1694</name>
</gene>
<dbReference type="AlphaFoldDB" id="A0A1Y0B366"/>
<accession>A0A1Y0B366</accession>
<proteinExistence type="predicted"/>